<evidence type="ECO:0000256" key="2">
    <source>
        <dbReference type="ARBA" id="ARBA00023002"/>
    </source>
</evidence>
<keyword evidence="2" id="KW-0560">Oxidoreductase</keyword>
<evidence type="ECO:0000313" key="3">
    <source>
        <dbReference type="EMBL" id="GCL63096.1"/>
    </source>
</evidence>
<dbReference type="PANTHER" id="PTHR11091:SF0">
    <property type="entry name" value="MALATE DEHYDROGENASE"/>
    <property type="match status" value="1"/>
</dbReference>
<dbReference type="InterPro" id="IPR003767">
    <property type="entry name" value="Malate/L-lactate_DH-like"/>
</dbReference>
<evidence type="ECO:0000313" key="4">
    <source>
        <dbReference type="Proteomes" id="UP000301751"/>
    </source>
</evidence>
<dbReference type="InterPro" id="IPR036111">
    <property type="entry name" value="Mal/L-sulfo/L-lacto_DH-like_sf"/>
</dbReference>
<dbReference type="InterPro" id="IPR043143">
    <property type="entry name" value="Mal/L-sulf/L-lact_DH-like_NADP"/>
</dbReference>
<dbReference type="NCBIfam" id="NF007504">
    <property type="entry name" value="PRK10098.1"/>
    <property type="match status" value="1"/>
</dbReference>
<accession>A0A480AQ12</accession>
<comment type="similarity">
    <text evidence="1">Belongs to the LDH2/MDH2 oxidoreductase family.</text>
</comment>
<dbReference type="Proteomes" id="UP000301751">
    <property type="component" value="Unassembled WGS sequence"/>
</dbReference>
<dbReference type="OrthoDB" id="924592at2"/>
<proteinExistence type="inferred from homology"/>
<dbReference type="Gene3D" id="1.10.1530.10">
    <property type="match status" value="1"/>
</dbReference>
<dbReference type="SUPFAM" id="SSF89733">
    <property type="entry name" value="L-sulfolactate dehydrogenase-like"/>
    <property type="match status" value="1"/>
</dbReference>
<sequence length="359" mass="37206">MNDTHLIPLPRLQAAMHLVVRGFGSSADEVAAVAGNLIEANLTGHDSHGIGMLPRYADAFLQGGLQPNAAVSTELDAGALLRLNGNRGFGQVIGAQAMALGIERAKALGTCVVALGNSHHLGRIGAWAEQAAAAGLVSMHFVNVISRGIVAPFGGADARFGTNPFCAGVPLTGRPPVILDFATSMIAQGKTRVAMNKGELVDDGCLIDDHGRPTREPRFTVVPPFGALLTFGGHKGFGLAMMCELLGGALAAGMTQRDADASQRRVLNGMFSVLVDPAALADRAGFEGEALAFIDWVRASPPREGFDGVLIAGEPERAHRARRTVEGVPVDATTWQEILDAATKLGVDAAAVQATALGG</sequence>
<evidence type="ECO:0000256" key="1">
    <source>
        <dbReference type="ARBA" id="ARBA00006056"/>
    </source>
</evidence>
<dbReference type="Gene3D" id="3.30.1370.60">
    <property type="entry name" value="Hypothetical oxidoreductase yiak, domain 2"/>
    <property type="match status" value="1"/>
</dbReference>
<protein>
    <submittedName>
        <fullName evidence="3">Malate/lactate/ureidoglycolate dehydrogenase</fullName>
    </submittedName>
</protein>
<gene>
    <name evidence="3" type="ORF">AQPW35_21770</name>
</gene>
<dbReference type="GO" id="GO:0016491">
    <property type="term" value="F:oxidoreductase activity"/>
    <property type="evidence" value="ECO:0007669"/>
    <property type="project" value="UniProtKB-KW"/>
</dbReference>
<reference evidence="4" key="1">
    <citation type="submission" date="2019-03" db="EMBL/GenBank/DDBJ databases">
        <title>Aquabacterium pictum sp.nov., the first bacteriochlorophyll a-containing freshwater bacterium in the genus Aquabacterium of the class Betaproteobacteria.</title>
        <authorList>
            <person name="Hirose S."/>
            <person name="Tank M."/>
            <person name="Hara E."/>
            <person name="Tamaki H."/>
            <person name="Takaichi S."/>
            <person name="Haruta S."/>
            <person name="Hanada S."/>
        </authorList>
    </citation>
    <scope>NUCLEOTIDE SEQUENCE [LARGE SCALE GENOMIC DNA]</scope>
    <source>
        <strain evidence="4">W35</strain>
    </source>
</reference>
<dbReference type="AlphaFoldDB" id="A0A480AQ12"/>
<name>A0A480AQ12_9BURK</name>
<dbReference type="InterPro" id="IPR043144">
    <property type="entry name" value="Mal/L-sulf/L-lact_DH-like_ah"/>
</dbReference>
<dbReference type="PANTHER" id="PTHR11091">
    <property type="entry name" value="OXIDOREDUCTASE-RELATED"/>
    <property type="match status" value="1"/>
</dbReference>
<comment type="caution">
    <text evidence="3">The sequence shown here is derived from an EMBL/GenBank/DDBJ whole genome shotgun (WGS) entry which is preliminary data.</text>
</comment>
<dbReference type="RefSeq" id="WP_137732837.1">
    <property type="nucleotide sequence ID" value="NZ_BJCL01000004.1"/>
</dbReference>
<keyword evidence="4" id="KW-1185">Reference proteome</keyword>
<organism evidence="3 4">
    <name type="scientific">Pseudaquabacterium pictum</name>
    <dbReference type="NCBI Taxonomy" id="2315236"/>
    <lineage>
        <taxon>Bacteria</taxon>
        <taxon>Pseudomonadati</taxon>
        <taxon>Pseudomonadota</taxon>
        <taxon>Betaproteobacteria</taxon>
        <taxon>Burkholderiales</taxon>
        <taxon>Sphaerotilaceae</taxon>
        <taxon>Pseudaquabacterium</taxon>
    </lineage>
</organism>
<dbReference type="EMBL" id="BJCL01000004">
    <property type="protein sequence ID" value="GCL63096.1"/>
    <property type="molecule type" value="Genomic_DNA"/>
</dbReference>
<dbReference type="Pfam" id="PF02615">
    <property type="entry name" value="Ldh_2"/>
    <property type="match status" value="1"/>
</dbReference>